<dbReference type="Proteomes" id="UP000612893">
    <property type="component" value="Unassembled WGS sequence"/>
</dbReference>
<reference evidence="2" key="1">
    <citation type="submission" date="2020-10" db="EMBL/GenBank/DDBJ databases">
        <title>Ca. Dormibacterota MAGs.</title>
        <authorList>
            <person name="Montgomery K."/>
        </authorList>
    </citation>
    <scope>NUCLEOTIDE SEQUENCE [LARGE SCALE GENOMIC DNA]</scope>
    <source>
        <strain evidence="2">SC8812_S17_10</strain>
    </source>
</reference>
<dbReference type="EMBL" id="JAEKNR010000144">
    <property type="protein sequence ID" value="MBJ7599219.1"/>
    <property type="molecule type" value="Genomic_DNA"/>
</dbReference>
<dbReference type="AlphaFoldDB" id="A0A934K5G5"/>
<sequence length="252" mass="27774">MLTGQTAETRSRRRRVTLLLEGDVSELMLLRVGERARSEPGLEFDACLLADDPRPGLELVTAFAGGLDLRRLGWPALQEELRKPRQAVFVAPPFWRRHGRALWPALGTTAVYVCRRGRDRVERLLVGADCLPTGVELLGWLDHVPRLDGADRTVVQAIPPPPSWAMTMLAAGGVPYLPAAGEEPPADAGRWLVRNQRPERALCEACLDFAPDLVVLGWHAHSLPLPAPFLHSLAWRLSLRLPTDVLLVPLGA</sequence>
<dbReference type="RefSeq" id="WP_338202714.1">
    <property type="nucleotide sequence ID" value="NZ_JAEKNR010000144.1"/>
</dbReference>
<evidence type="ECO:0000313" key="2">
    <source>
        <dbReference type="EMBL" id="MBJ7599219.1"/>
    </source>
</evidence>
<evidence type="ECO:0000313" key="3">
    <source>
        <dbReference type="Proteomes" id="UP000612893"/>
    </source>
</evidence>
<feature type="domain" description="UspA" evidence="1">
    <location>
        <begin position="122"/>
        <end position="249"/>
    </location>
</feature>
<name>A0A934K5G5_9BACT</name>
<dbReference type="Pfam" id="PF00582">
    <property type="entry name" value="Usp"/>
    <property type="match status" value="1"/>
</dbReference>
<dbReference type="Gene3D" id="3.40.50.12370">
    <property type="match status" value="1"/>
</dbReference>
<keyword evidence="3" id="KW-1185">Reference proteome</keyword>
<accession>A0A934K5G5</accession>
<dbReference type="SUPFAM" id="SSF52402">
    <property type="entry name" value="Adenine nucleotide alpha hydrolases-like"/>
    <property type="match status" value="1"/>
</dbReference>
<comment type="caution">
    <text evidence="2">The sequence shown here is derived from an EMBL/GenBank/DDBJ whole genome shotgun (WGS) entry which is preliminary data.</text>
</comment>
<evidence type="ECO:0000259" key="1">
    <source>
        <dbReference type="Pfam" id="PF00582"/>
    </source>
</evidence>
<dbReference type="InterPro" id="IPR006016">
    <property type="entry name" value="UspA"/>
</dbReference>
<gene>
    <name evidence="2" type="ORF">JF922_14240</name>
</gene>
<protein>
    <submittedName>
        <fullName evidence="2">Universal stress protein</fullName>
    </submittedName>
</protein>
<organism evidence="2 3">
    <name type="scientific">Candidatus Nephthysia bennettiae</name>
    <dbReference type="NCBI Taxonomy" id="3127016"/>
    <lineage>
        <taxon>Bacteria</taxon>
        <taxon>Bacillati</taxon>
        <taxon>Candidatus Dormiibacterota</taxon>
        <taxon>Candidatus Dormibacteria</taxon>
        <taxon>Candidatus Dormibacterales</taxon>
        <taxon>Candidatus Dormibacteraceae</taxon>
        <taxon>Candidatus Nephthysia</taxon>
    </lineage>
</organism>
<proteinExistence type="predicted"/>